<accession>A0A2P4PR03</accession>
<reference evidence="2 3" key="1">
    <citation type="journal article" date="2013" name="Proc. Natl. Acad. Sci. U.S.A.">
        <title>Genome of an arbuscular mycorrhizal fungus provides insight into the oldest plant symbiosis.</title>
        <authorList>
            <person name="Tisserant E."/>
            <person name="Malbreil M."/>
            <person name="Kuo A."/>
            <person name="Kohler A."/>
            <person name="Symeonidi A."/>
            <person name="Balestrini R."/>
            <person name="Charron P."/>
            <person name="Duensing N."/>
            <person name="Frei Dit Frey N."/>
            <person name="Gianinazzi-Pearson V."/>
            <person name="Gilbert L.B."/>
            <person name="Handa Y."/>
            <person name="Herr J.R."/>
            <person name="Hijri M."/>
            <person name="Koul R."/>
            <person name="Kawaguchi M."/>
            <person name="Krajinski F."/>
            <person name="Lammers P.J."/>
            <person name="Masclaux F.G."/>
            <person name="Murat C."/>
            <person name="Morin E."/>
            <person name="Ndikumana S."/>
            <person name="Pagni M."/>
            <person name="Petitpierre D."/>
            <person name="Requena N."/>
            <person name="Rosikiewicz P."/>
            <person name="Riley R."/>
            <person name="Saito K."/>
            <person name="San Clemente H."/>
            <person name="Shapiro H."/>
            <person name="van Tuinen D."/>
            <person name="Becard G."/>
            <person name="Bonfante P."/>
            <person name="Paszkowski U."/>
            <person name="Shachar-Hill Y.Y."/>
            <person name="Tuskan G.A."/>
            <person name="Young P.W."/>
            <person name="Sanders I.R."/>
            <person name="Henrissat B."/>
            <person name="Rensing S.A."/>
            <person name="Grigoriev I.V."/>
            <person name="Corradi N."/>
            <person name="Roux C."/>
            <person name="Martin F."/>
        </authorList>
    </citation>
    <scope>NUCLEOTIDE SEQUENCE [LARGE SCALE GENOMIC DNA]</scope>
    <source>
        <strain evidence="2 3">DAOM 197198</strain>
    </source>
</reference>
<feature type="region of interest" description="Disordered" evidence="1">
    <location>
        <begin position="528"/>
        <end position="586"/>
    </location>
</feature>
<feature type="compositionally biased region" description="Low complexity" evidence="1">
    <location>
        <begin position="80"/>
        <end position="90"/>
    </location>
</feature>
<organism evidence="2 3">
    <name type="scientific">Rhizophagus irregularis (strain DAOM 181602 / DAOM 197198 / MUCL 43194)</name>
    <name type="common">Arbuscular mycorrhizal fungus</name>
    <name type="synonym">Glomus intraradices</name>
    <dbReference type="NCBI Taxonomy" id="747089"/>
    <lineage>
        <taxon>Eukaryota</taxon>
        <taxon>Fungi</taxon>
        <taxon>Fungi incertae sedis</taxon>
        <taxon>Mucoromycota</taxon>
        <taxon>Glomeromycotina</taxon>
        <taxon>Glomeromycetes</taxon>
        <taxon>Glomerales</taxon>
        <taxon>Glomeraceae</taxon>
        <taxon>Rhizophagus</taxon>
    </lineage>
</organism>
<comment type="caution">
    <text evidence="2">The sequence shown here is derived from an EMBL/GenBank/DDBJ whole genome shotgun (WGS) entry which is preliminary data.</text>
</comment>
<feature type="compositionally biased region" description="Acidic residues" evidence="1">
    <location>
        <begin position="709"/>
        <end position="720"/>
    </location>
</feature>
<protein>
    <submittedName>
        <fullName evidence="2">Uncharacterized protein</fullName>
    </submittedName>
</protein>
<dbReference type="Gene3D" id="1.20.5.170">
    <property type="match status" value="1"/>
</dbReference>
<sequence>MDILYFLKDREVSGADFLELKHEIKDRINRKYGQLSSAKGYRLRTFNEKSYKTVTNEEDIYYTYSPRNKDNNKNMSNKTDNQNVTTNIANNDNNMEDVTITTAQEIPSNSQQNIMSHDTNVNDQPIQTPINNQVENSTFMDEDHVAASPNKGKSTDRQTNPPNDLPNPIEITIINDLFTQSPQDSNKAYKGFIPRDSFLPTLTNNDIINLLKSAFINDNNAFKFEVNAVSTYRYFSILFRTRDSLDHYIEKSPPELKNIKIYELTNNAINTLIEQKFKNLDSAVIQIMDIPYNYDTKMLLKHLANKTKSAIIDHKEIKKPPRRLPGHNRQGKPIFINPAYKQLIVRFQKESAYNYFMQEEYWSLEIENFSVRILPGNKNTPIYKQRTSYYHKVTGLPLNTTYKDIEPIIKYLHGRTCTFTQTSKYSIMKNAYIYIDEKNFPENAKSAISTTFNGSPIYIYPSTIISKTCNVCGTCTHTTNNCDNKNFTIDRYNRKTFTKRLIKRNEEKITIDDKHKTTYNHVIALNANKTHTPNANTQQHKPRSTQTTQQYRTLQSQNNHIQHTSYNPSPAYQKQTTSKPHDNNNQNYENLLEKVKQLENQVHTLTNRISQLENKSKHYESKFSTIENQVNNIETSVNNINTKQDKYDEILQKLTDNISKLGDTINIKEKHIKQSKRSSPYDKTSYEQAKKKHYTRSSIKSSSSRASADDSDNFPQTEDDTIMHQDLTELTDNAVADGIIEPDSDYTQNEDAGSTSTFSYSIFGLGSRK</sequence>
<evidence type="ECO:0000313" key="2">
    <source>
        <dbReference type="EMBL" id="POG67802.1"/>
    </source>
</evidence>
<name>A0A2P4PR03_RHIID</name>
<feature type="region of interest" description="Disordered" evidence="1">
    <location>
        <begin position="65"/>
        <end position="90"/>
    </location>
</feature>
<dbReference type="EMBL" id="AUPC02000164">
    <property type="protein sequence ID" value="POG67802.1"/>
    <property type="molecule type" value="Genomic_DNA"/>
</dbReference>
<dbReference type="AlphaFoldDB" id="A0A2P4PR03"/>
<reference evidence="2 3" key="2">
    <citation type="journal article" date="2018" name="New Phytol.">
        <title>High intraspecific genome diversity in the model arbuscular mycorrhizal symbiont Rhizophagus irregularis.</title>
        <authorList>
            <person name="Chen E.C.H."/>
            <person name="Morin E."/>
            <person name="Beaudet D."/>
            <person name="Noel J."/>
            <person name="Yildirir G."/>
            <person name="Ndikumana S."/>
            <person name="Charron P."/>
            <person name="St-Onge C."/>
            <person name="Giorgi J."/>
            <person name="Kruger M."/>
            <person name="Marton T."/>
            <person name="Ropars J."/>
            <person name="Grigoriev I.V."/>
            <person name="Hainaut M."/>
            <person name="Henrissat B."/>
            <person name="Roux C."/>
            <person name="Martin F."/>
            <person name="Corradi N."/>
        </authorList>
    </citation>
    <scope>NUCLEOTIDE SEQUENCE [LARGE SCALE GENOMIC DNA]</scope>
    <source>
        <strain evidence="2 3">DAOM 197198</strain>
    </source>
</reference>
<dbReference type="Proteomes" id="UP000018888">
    <property type="component" value="Unassembled WGS sequence"/>
</dbReference>
<evidence type="ECO:0000256" key="1">
    <source>
        <dbReference type="SAM" id="MobiDB-lite"/>
    </source>
</evidence>
<keyword evidence="3" id="KW-1185">Reference proteome</keyword>
<feature type="compositionally biased region" description="Low complexity" evidence="1">
    <location>
        <begin position="696"/>
        <end position="706"/>
    </location>
</feature>
<proteinExistence type="predicted"/>
<dbReference type="VEuPathDB" id="FungiDB:RhiirFUN_005243"/>
<feature type="region of interest" description="Disordered" evidence="1">
    <location>
        <begin position="144"/>
        <end position="165"/>
    </location>
</feature>
<feature type="compositionally biased region" description="Polar residues" evidence="1">
    <location>
        <begin position="745"/>
        <end position="757"/>
    </location>
</feature>
<evidence type="ECO:0000313" key="3">
    <source>
        <dbReference type="Proteomes" id="UP000018888"/>
    </source>
</evidence>
<feature type="region of interest" description="Disordered" evidence="1">
    <location>
        <begin position="671"/>
        <end position="757"/>
    </location>
</feature>
<dbReference type="SUPFAM" id="SSF57997">
    <property type="entry name" value="Tropomyosin"/>
    <property type="match status" value="1"/>
</dbReference>
<gene>
    <name evidence="2" type="ORF">GLOIN_2v1481287</name>
</gene>